<dbReference type="Proteomes" id="UP000285710">
    <property type="component" value="Unassembled WGS sequence"/>
</dbReference>
<name>A0A443KJM3_9RHOB</name>
<reference evidence="5 6" key="2">
    <citation type="submission" date="2019-01" db="EMBL/GenBank/DDBJ databases">
        <authorList>
            <person name="Li Y."/>
        </authorList>
    </citation>
    <scope>NUCLEOTIDE SEQUENCE [LARGE SCALE GENOMIC DNA]</scope>
    <source>
        <strain evidence="4 5">07D10-4-3</strain>
        <strain evidence="2 7">2D-5</strain>
        <strain evidence="3 6">D19-10-3-21</strain>
    </source>
</reference>
<dbReference type="OrthoDB" id="8096613at2"/>
<dbReference type="Proteomes" id="UP000285295">
    <property type="component" value="Unassembled WGS sequence"/>
</dbReference>
<reference evidence="5 6" key="1">
    <citation type="submission" date="2019-01" db="EMBL/GenBank/DDBJ databases">
        <title>Sinorhodobacter populi sp. nov. isolated from the symptomatic bark tissue of Populus euramericana canker.</title>
        <authorList>
            <person name="Xu G."/>
        </authorList>
    </citation>
    <scope>NUCLEOTIDE SEQUENCE [LARGE SCALE GENOMIC DNA]</scope>
    <source>
        <strain evidence="4 5">07D10-4-3</strain>
        <strain evidence="2 7">2D-5</strain>
        <strain evidence="3 6">D19-10-3-21</strain>
    </source>
</reference>
<accession>A0A443KJM3</accession>
<evidence type="ECO:0000313" key="7">
    <source>
        <dbReference type="Proteomes" id="UP000285710"/>
    </source>
</evidence>
<feature type="domain" description="YjiS-like" evidence="1">
    <location>
        <begin position="20"/>
        <end position="54"/>
    </location>
</feature>
<accession>A0A443KE77</accession>
<comment type="caution">
    <text evidence="4">The sequence shown here is derived from an EMBL/GenBank/DDBJ whole genome shotgun (WGS) entry which is preliminary data.</text>
</comment>
<accession>A0A443IJI9</accession>
<protein>
    <submittedName>
        <fullName evidence="4">DUF1127 domain-containing protein</fullName>
    </submittedName>
</protein>
<evidence type="ECO:0000259" key="1">
    <source>
        <dbReference type="Pfam" id="PF06568"/>
    </source>
</evidence>
<dbReference type="EMBL" id="SAUW01000045">
    <property type="protein sequence ID" value="RWR04810.1"/>
    <property type="molecule type" value="Genomic_DNA"/>
</dbReference>
<keyword evidence="7" id="KW-1185">Reference proteome</keyword>
<dbReference type="RefSeq" id="WP_128180098.1">
    <property type="nucleotide sequence ID" value="NZ_SAUV01000001.1"/>
</dbReference>
<evidence type="ECO:0000313" key="6">
    <source>
        <dbReference type="Proteomes" id="UP000285295"/>
    </source>
</evidence>
<dbReference type="EMBL" id="SAUX01000005">
    <property type="protein sequence ID" value="RWR31151.1"/>
    <property type="molecule type" value="Genomic_DNA"/>
</dbReference>
<evidence type="ECO:0000313" key="4">
    <source>
        <dbReference type="EMBL" id="RWR32940.1"/>
    </source>
</evidence>
<dbReference type="Proteomes" id="UP000284451">
    <property type="component" value="Unassembled WGS sequence"/>
</dbReference>
<dbReference type="Pfam" id="PF06568">
    <property type="entry name" value="YjiS-like"/>
    <property type="match status" value="1"/>
</dbReference>
<dbReference type="InterPro" id="IPR009506">
    <property type="entry name" value="YjiS-like"/>
</dbReference>
<dbReference type="AlphaFoldDB" id="A0A443KJM3"/>
<organism evidence="4 5">
    <name type="scientific">Paenirhodobacter populi</name>
    <dbReference type="NCBI Taxonomy" id="2306993"/>
    <lineage>
        <taxon>Bacteria</taxon>
        <taxon>Pseudomonadati</taxon>
        <taxon>Pseudomonadota</taxon>
        <taxon>Alphaproteobacteria</taxon>
        <taxon>Rhodobacterales</taxon>
        <taxon>Rhodobacter group</taxon>
        <taxon>Paenirhodobacter</taxon>
    </lineage>
</organism>
<evidence type="ECO:0000313" key="5">
    <source>
        <dbReference type="Proteomes" id="UP000284451"/>
    </source>
</evidence>
<sequence length="76" mass="8935">MIREYALSGIRLVRRPVSILRRIVALRALRRQRLSLAQLDAHLLDDIGVEWSEAKAEAARRLWDAPQHWFDRGGRY</sequence>
<proteinExistence type="predicted"/>
<dbReference type="EMBL" id="SAUY01000008">
    <property type="protein sequence ID" value="RWR32940.1"/>
    <property type="molecule type" value="Genomic_DNA"/>
</dbReference>
<gene>
    <name evidence="4" type="ORF">D2T29_07770</name>
    <name evidence="3" type="ORF">D2T31_05525</name>
    <name evidence="2" type="ORF">D2T33_20670</name>
</gene>
<evidence type="ECO:0000313" key="3">
    <source>
        <dbReference type="EMBL" id="RWR31151.1"/>
    </source>
</evidence>
<evidence type="ECO:0000313" key="2">
    <source>
        <dbReference type="EMBL" id="RWR04810.1"/>
    </source>
</evidence>